<dbReference type="Pfam" id="PF00571">
    <property type="entry name" value="CBS"/>
    <property type="match status" value="1"/>
</dbReference>
<dbReference type="Gene3D" id="3.30.70.270">
    <property type="match status" value="1"/>
</dbReference>
<evidence type="ECO:0000313" key="2">
    <source>
        <dbReference type="EMBL" id="MFC5466256.1"/>
    </source>
</evidence>
<dbReference type="Proteomes" id="UP001596147">
    <property type="component" value="Unassembled WGS sequence"/>
</dbReference>
<sequence>MLVTYIGEIAEQVPCISPKTLSKTVDKIFSENSKILGVVTISNDVPLSLISRADFYEKMGNLYGYNLYMGRPIEIIANNEPLIVDYFQSITDVSKLAMERKEEDLYDYIIVTKENKYIGIVSIQRLLMKLVEVQVEFASYLNPLTRLPGNHNIEKKLKETIYEEKYSVLYIDLDNFKSYNDTYGFKKGDKLLKFTAKMLKTICDNNGMFLGHIGGDDFVAVIDHNEYEEICQSIIEDFDEKVKQFYDEEHLSQKYVIVENRKGDIEKVPLVSLSIAVVTNKYDSFSNTEELSTCTARVKKSCKKRKGSCWLDNQSESSLEV</sequence>
<dbReference type="InterPro" id="IPR043128">
    <property type="entry name" value="Rev_trsase/Diguanyl_cyclase"/>
</dbReference>
<keyword evidence="3" id="KW-1185">Reference proteome</keyword>
<dbReference type="InterPro" id="IPR000644">
    <property type="entry name" value="CBS_dom"/>
</dbReference>
<reference evidence="3" key="1">
    <citation type="journal article" date="2019" name="Int. J. Syst. Evol. Microbiol.">
        <title>The Global Catalogue of Microorganisms (GCM) 10K type strain sequencing project: providing services to taxonomists for standard genome sequencing and annotation.</title>
        <authorList>
            <consortium name="The Broad Institute Genomics Platform"/>
            <consortium name="The Broad Institute Genome Sequencing Center for Infectious Disease"/>
            <person name="Wu L."/>
            <person name="Ma J."/>
        </authorList>
    </citation>
    <scope>NUCLEOTIDE SEQUENCE [LARGE SCALE GENOMIC DNA]</scope>
    <source>
        <strain evidence="3">CGMCC 1.12237</strain>
    </source>
</reference>
<gene>
    <name evidence="2" type="ORF">ACFPM4_16175</name>
</gene>
<proteinExistence type="predicted"/>
<dbReference type="SUPFAM" id="SSF55073">
    <property type="entry name" value="Nucleotide cyclase"/>
    <property type="match status" value="1"/>
</dbReference>
<dbReference type="PANTHER" id="PTHR45138:SF25">
    <property type="entry name" value="GGDEF DOMAIN PROTEIN"/>
    <property type="match status" value="1"/>
</dbReference>
<dbReference type="EMBL" id="JBHSMC010000023">
    <property type="protein sequence ID" value="MFC5466256.1"/>
    <property type="molecule type" value="Genomic_DNA"/>
</dbReference>
<dbReference type="PROSITE" id="PS50887">
    <property type="entry name" value="GGDEF"/>
    <property type="match status" value="1"/>
</dbReference>
<organism evidence="2 3">
    <name type="scientific">Lederbergia graminis</name>
    <dbReference type="NCBI Taxonomy" id="735518"/>
    <lineage>
        <taxon>Bacteria</taxon>
        <taxon>Bacillati</taxon>
        <taxon>Bacillota</taxon>
        <taxon>Bacilli</taxon>
        <taxon>Bacillales</taxon>
        <taxon>Bacillaceae</taxon>
        <taxon>Lederbergia</taxon>
    </lineage>
</organism>
<dbReference type="InterPro" id="IPR050469">
    <property type="entry name" value="Diguanylate_Cyclase"/>
</dbReference>
<dbReference type="NCBIfam" id="TIGR00254">
    <property type="entry name" value="GGDEF"/>
    <property type="match status" value="1"/>
</dbReference>
<dbReference type="Pfam" id="PF00990">
    <property type="entry name" value="GGDEF"/>
    <property type="match status" value="1"/>
</dbReference>
<dbReference type="InterPro" id="IPR000160">
    <property type="entry name" value="GGDEF_dom"/>
</dbReference>
<dbReference type="InterPro" id="IPR046342">
    <property type="entry name" value="CBS_dom_sf"/>
</dbReference>
<comment type="caution">
    <text evidence="2">The sequence shown here is derived from an EMBL/GenBank/DDBJ whole genome shotgun (WGS) entry which is preliminary data.</text>
</comment>
<dbReference type="RefSeq" id="WP_382354019.1">
    <property type="nucleotide sequence ID" value="NZ_JBHSMC010000023.1"/>
</dbReference>
<protein>
    <submittedName>
        <fullName evidence="2">GGDEF domain-containing protein</fullName>
    </submittedName>
</protein>
<accession>A0ABW0LLS0</accession>
<dbReference type="SUPFAM" id="SSF54631">
    <property type="entry name" value="CBS-domain pair"/>
    <property type="match status" value="1"/>
</dbReference>
<name>A0ABW0LLS0_9BACI</name>
<evidence type="ECO:0000313" key="3">
    <source>
        <dbReference type="Proteomes" id="UP001596147"/>
    </source>
</evidence>
<feature type="domain" description="GGDEF" evidence="1">
    <location>
        <begin position="164"/>
        <end position="316"/>
    </location>
</feature>
<dbReference type="CDD" id="cd01949">
    <property type="entry name" value="GGDEF"/>
    <property type="match status" value="1"/>
</dbReference>
<dbReference type="InterPro" id="IPR029787">
    <property type="entry name" value="Nucleotide_cyclase"/>
</dbReference>
<evidence type="ECO:0000259" key="1">
    <source>
        <dbReference type="PROSITE" id="PS50887"/>
    </source>
</evidence>
<dbReference type="SMART" id="SM00267">
    <property type="entry name" value="GGDEF"/>
    <property type="match status" value="1"/>
</dbReference>
<dbReference type="PANTHER" id="PTHR45138">
    <property type="entry name" value="REGULATORY COMPONENTS OF SENSORY TRANSDUCTION SYSTEM"/>
    <property type="match status" value="1"/>
</dbReference>